<dbReference type="PROSITE" id="PS51746">
    <property type="entry name" value="PPM_2"/>
    <property type="match status" value="1"/>
</dbReference>
<dbReference type="GO" id="GO:0046872">
    <property type="term" value="F:metal ion binding"/>
    <property type="evidence" value="ECO:0007669"/>
    <property type="project" value="UniProtKB-KW"/>
</dbReference>
<dbReference type="Pfam" id="PF00481">
    <property type="entry name" value="PP2C"/>
    <property type="match status" value="1"/>
</dbReference>
<reference evidence="8" key="1">
    <citation type="submission" date="2024-02" db="UniProtKB">
        <authorList>
            <consortium name="WormBaseParasite"/>
        </authorList>
    </citation>
    <scope>IDENTIFICATION</scope>
</reference>
<evidence type="ECO:0000256" key="4">
    <source>
        <dbReference type="RuleBase" id="RU003465"/>
    </source>
</evidence>
<name>A0AAF3J3G9_9BILA</name>
<evidence type="ECO:0000313" key="7">
    <source>
        <dbReference type="Proteomes" id="UP000887575"/>
    </source>
</evidence>
<evidence type="ECO:0000256" key="5">
    <source>
        <dbReference type="SAM" id="MobiDB-lite"/>
    </source>
</evidence>
<feature type="compositionally biased region" description="Polar residues" evidence="5">
    <location>
        <begin position="16"/>
        <end position="29"/>
    </location>
</feature>
<evidence type="ECO:0000313" key="8">
    <source>
        <dbReference type="WBParaSite" id="MBELARI_LOCUS13857"/>
    </source>
</evidence>
<dbReference type="PANTHER" id="PTHR47992">
    <property type="entry name" value="PROTEIN PHOSPHATASE"/>
    <property type="match status" value="1"/>
</dbReference>
<organism evidence="7 8">
    <name type="scientific">Mesorhabditis belari</name>
    <dbReference type="NCBI Taxonomy" id="2138241"/>
    <lineage>
        <taxon>Eukaryota</taxon>
        <taxon>Metazoa</taxon>
        <taxon>Ecdysozoa</taxon>
        <taxon>Nematoda</taxon>
        <taxon>Chromadorea</taxon>
        <taxon>Rhabditida</taxon>
        <taxon>Rhabditina</taxon>
        <taxon>Rhabditomorpha</taxon>
        <taxon>Rhabditoidea</taxon>
        <taxon>Rhabditidae</taxon>
        <taxon>Mesorhabditinae</taxon>
        <taxon>Mesorhabditis</taxon>
    </lineage>
</organism>
<proteinExistence type="inferred from homology"/>
<dbReference type="InterPro" id="IPR015655">
    <property type="entry name" value="PP2C"/>
</dbReference>
<dbReference type="Proteomes" id="UP000887575">
    <property type="component" value="Unassembled WGS sequence"/>
</dbReference>
<dbReference type="PROSITE" id="PS01032">
    <property type="entry name" value="PPM_1"/>
    <property type="match status" value="1"/>
</dbReference>
<dbReference type="InterPro" id="IPR036457">
    <property type="entry name" value="PPM-type-like_dom_sf"/>
</dbReference>
<feature type="domain" description="PPM-type phosphatase" evidence="6">
    <location>
        <begin position="105"/>
        <end position="389"/>
    </location>
</feature>
<dbReference type="CDD" id="cd00143">
    <property type="entry name" value="PP2Cc"/>
    <property type="match status" value="1"/>
</dbReference>
<dbReference type="AlphaFoldDB" id="A0AAF3J3G9"/>
<accession>A0AAF3J3G9</accession>
<dbReference type="GO" id="GO:0004722">
    <property type="term" value="F:protein serine/threonine phosphatase activity"/>
    <property type="evidence" value="ECO:0007669"/>
    <property type="project" value="InterPro"/>
</dbReference>
<evidence type="ECO:0000256" key="1">
    <source>
        <dbReference type="ARBA" id="ARBA00022723"/>
    </source>
</evidence>
<dbReference type="Gene3D" id="3.60.40.10">
    <property type="entry name" value="PPM-type phosphatase domain"/>
    <property type="match status" value="1"/>
</dbReference>
<keyword evidence="3 4" id="KW-0904">Protein phosphatase</keyword>
<dbReference type="SUPFAM" id="SSF81606">
    <property type="entry name" value="PP2C-like"/>
    <property type="match status" value="1"/>
</dbReference>
<dbReference type="SMART" id="SM00332">
    <property type="entry name" value="PP2Cc"/>
    <property type="match status" value="1"/>
</dbReference>
<protein>
    <recommendedName>
        <fullName evidence="6">PPM-type phosphatase domain-containing protein</fullName>
    </recommendedName>
</protein>
<dbReference type="InterPro" id="IPR001932">
    <property type="entry name" value="PPM-type_phosphatase-like_dom"/>
</dbReference>
<comment type="similarity">
    <text evidence="4">Belongs to the PP2C family.</text>
</comment>
<evidence type="ECO:0000256" key="3">
    <source>
        <dbReference type="ARBA" id="ARBA00022912"/>
    </source>
</evidence>
<evidence type="ECO:0000259" key="6">
    <source>
        <dbReference type="PROSITE" id="PS51746"/>
    </source>
</evidence>
<feature type="region of interest" description="Disordered" evidence="5">
    <location>
        <begin position="16"/>
        <end position="39"/>
    </location>
</feature>
<keyword evidence="1" id="KW-0479">Metal-binding</keyword>
<evidence type="ECO:0000256" key="2">
    <source>
        <dbReference type="ARBA" id="ARBA00022801"/>
    </source>
</evidence>
<dbReference type="WBParaSite" id="MBELARI_LOCUS13857">
    <property type="protein sequence ID" value="MBELARI_LOCUS13857"/>
    <property type="gene ID" value="MBELARI_LOCUS13857"/>
</dbReference>
<keyword evidence="7" id="KW-1185">Reference proteome</keyword>
<keyword evidence="2 4" id="KW-0378">Hydrolase</keyword>
<dbReference type="InterPro" id="IPR000222">
    <property type="entry name" value="PP2C_BS"/>
</dbReference>
<sequence length="452" mass="50196">MHTLISSSDELINRNSEPINVSIPQTTNELPAPSPRPPPRCISLEPKTDSTAPLPVVIREVPSELRTWKITREGLVEVNSGTMGAFLDKPKTNKSNITGEGKDIRYAIASMQGWRIDMEDAHVVEISMADKEPFKDWAFFAVFDGHAGNVAAEQSAEHILKTLLETKEFDDVRQILCENGSKLNERSIELLESGMKTGFMALDNIIRSRRGCDFSSLFTDGSSIIELAAKETDRSGTTAVCAILTPTHIIIANLGDSRAVVSRAGESSIGTEDHKPYLEKERERIVGAGGSVMIQRINGSLAVSRALGDFDYKAVPGLCPTKQLVSCEPDIYVIPRKQDLDQFMVLACDGIYDDRLQVSPKLEDVCNQVLDACLHRGSRDNMTIILICFQNAPKLDEEKREKEETWAVDMRQKFKVLRRLSAKVETDTGPAPHRLRTIIDQVLTEKGITHDH</sequence>